<dbReference type="SMART" id="SM00580">
    <property type="entry name" value="PUG"/>
    <property type="match status" value="1"/>
</dbReference>
<comment type="caution">
    <text evidence="3">The sequence shown here is derived from an EMBL/GenBank/DDBJ whole genome shotgun (WGS) entry which is preliminary data.</text>
</comment>
<organism evidence="3 4">
    <name type="scientific">Prorocentrum cordatum</name>
    <dbReference type="NCBI Taxonomy" id="2364126"/>
    <lineage>
        <taxon>Eukaryota</taxon>
        <taxon>Sar</taxon>
        <taxon>Alveolata</taxon>
        <taxon>Dinophyceae</taxon>
        <taxon>Prorocentrales</taxon>
        <taxon>Prorocentraceae</taxon>
        <taxon>Prorocentrum</taxon>
    </lineage>
</organism>
<feature type="region of interest" description="Disordered" evidence="1">
    <location>
        <begin position="137"/>
        <end position="168"/>
    </location>
</feature>
<proteinExistence type="predicted"/>
<dbReference type="InterPro" id="IPR036339">
    <property type="entry name" value="PUB-like_dom_sf"/>
</dbReference>
<gene>
    <name evidence="3" type="ORF">PCOR1329_LOCUS75574</name>
</gene>
<reference evidence="3" key="1">
    <citation type="submission" date="2023-10" db="EMBL/GenBank/DDBJ databases">
        <authorList>
            <person name="Chen Y."/>
            <person name="Shah S."/>
            <person name="Dougan E. K."/>
            <person name="Thang M."/>
            <person name="Chan C."/>
        </authorList>
    </citation>
    <scope>NUCLEOTIDE SEQUENCE [LARGE SCALE GENOMIC DNA]</scope>
</reference>
<dbReference type="Proteomes" id="UP001189429">
    <property type="component" value="Unassembled WGS sequence"/>
</dbReference>
<dbReference type="EMBL" id="CAUYUJ010020325">
    <property type="protein sequence ID" value="CAK0897377.1"/>
    <property type="molecule type" value="Genomic_DNA"/>
</dbReference>
<dbReference type="Gene3D" id="1.20.58.2190">
    <property type="match status" value="1"/>
</dbReference>
<evidence type="ECO:0000256" key="1">
    <source>
        <dbReference type="SAM" id="MobiDB-lite"/>
    </source>
</evidence>
<dbReference type="SUPFAM" id="SSF143503">
    <property type="entry name" value="PUG domain-like"/>
    <property type="match status" value="1"/>
</dbReference>
<sequence length="168" mass="18081">AARPKRFSLGAPANLLFEARAPPGKRPLWPPPLRAAIGAVSASGASPARQRQGLDTVRKLLSNLVQSPDEEKYRQIKRSNPAIQSRLFPECYALLLAAGFQESGDLLLYLADPSEELHEVLALVESLLLSLGDCVEGGSSSSTRPTTNAAVPTPTPMQSKRQQLQKAQ</sequence>
<evidence type="ECO:0000259" key="2">
    <source>
        <dbReference type="Pfam" id="PF09409"/>
    </source>
</evidence>
<dbReference type="InterPro" id="IPR018997">
    <property type="entry name" value="PUB_domain"/>
</dbReference>
<protein>
    <recommendedName>
        <fullName evidence="2">PUB domain-containing protein</fullName>
    </recommendedName>
</protein>
<dbReference type="PANTHER" id="PTHR23153:SF38">
    <property type="entry name" value="UBX DOMAIN-CONTAINING PROTEIN 6"/>
    <property type="match status" value="1"/>
</dbReference>
<dbReference type="Pfam" id="PF09409">
    <property type="entry name" value="PUB"/>
    <property type="match status" value="1"/>
</dbReference>
<evidence type="ECO:0000313" key="3">
    <source>
        <dbReference type="EMBL" id="CAK0897377.1"/>
    </source>
</evidence>
<feature type="compositionally biased region" description="Low complexity" evidence="1">
    <location>
        <begin position="143"/>
        <end position="152"/>
    </location>
</feature>
<name>A0ABN9XHA1_9DINO</name>
<evidence type="ECO:0000313" key="4">
    <source>
        <dbReference type="Proteomes" id="UP001189429"/>
    </source>
</evidence>
<keyword evidence="4" id="KW-1185">Reference proteome</keyword>
<dbReference type="CDD" id="cd09212">
    <property type="entry name" value="PUB"/>
    <property type="match status" value="1"/>
</dbReference>
<feature type="non-terminal residue" evidence="3">
    <location>
        <position position="168"/>
    </location>
</feature>
<accession>A0ABN9XHA1</accession>
<feature type="domain" description="PUB" evidence="2">
    <location>
        <begin position="52"/>
        <end position="114"/>
    </location>
</feature>
<feature type="compositionally biased region" description="Polar residues" evidence="1">
    <location>
        <begin position="157"/>
        <end position="168"/>
    </location>
</feature>
<feature type="non-terminal residue" evidence="3">
    <location>
        <position position="1"/>
    </location>
</feature>
<dbReference type="PANTHER" id="PTHR23153">
    <property type="entry name" value="UBX-RELATED"/>
    <property type="match status" value="1"/>
</dbReference>